<proteinExistence type="predicted"/>
<evidence type="ECO:0000313" key="2">
    <source>
        <dbReference type="Proteomes" id="UP000798808"/>
    </source>
</evidence>
<keyword evidence="2" id="KW-1185">Reference proteome</keyword>
<sequence length="161" mass="18893">MMSIIRFMVGLMCFLVTPVAMYGQDMVPFRPDTTYNFKLDYDFKTKPPLPQGEISYTEYYNRSSDILPYVSVKIAMLNLVESDFRVKVVNNQGDQVYSRKLRLPMEFDVNLGFAEDLKEKLVPHLYYVYFFDKDKNIQSRITIEVTETGDFLLNDKVYGKL</sequence>
<dbReference type="RefSeq" id="WP_155171564.1">
    <property type="nucleotide sequence ID" value="NZ_BAAAFL010000017.1"/>
</dbReference>
<name>A0ABW9RMX3_9BACT</name>
<accession>A0ABW9RMX3</accession>
<gene>
    <name evidence="1" type="ORF">E1163_10885</name>
</gene>
<comment type="caution">
    <text evidence="1">The sequence shown here is derived from an EMBL/GenBank/DDBJ whole genome shotgun (WGS) entry which is preliminary data.</text>
</comment>
<protein>
    <submittedName>
        <fullName evidence="1">Uncharacterized protein</fullName>
    </submittedName>
</protein>
<dbReference type="Proteomes" id="UP000798808">
    <property type="component" value="Unassembled WGS sequence"/>
</dbReference>
<dbReference type="EMBL" id="SMLW01000515">
    <property type="protein sequence ID" value="MTI25449.1"/>
    <property type="molecule type" value="Genomic_DNA"/>
</dbReference>
<organism evidence="1 2">
    <name type="scientific">Fulvivirga kasyanovii</name>
    <dbReference type="NCBI Taxonomy" id="396812"/>
    <lineage>
        <taxon>Bacteria</taxon>
        <taxon>Pseudomonadati</taxon>
        <taxon>Bacteroidota</taxon>
        <taxon>Cytophagia</taxon>
        <taxon>Cytophagales</taxon>
        <taxon>Fulvivirgaceae</taxon>
        <taxon>Fulvivirga</taxon>
    </lineage>
</organism>
<evidence type="ECO:0000313" key="1">
    <source>
        <dbReference type="EMBL" id="MTI25449.1"/>
    </source>
</evidence>
<reference evidence="1 2" key="1">
    <citation type="submission" date="2019-02" db="EMBL/GenBank/DDBJ databases">
        <authorList>
            <person name="Goldberg S.R."/>
            <person name="Haltli B.A."/>
            <person name="Correa H."/>
            <person name="Russell K.G."/>
        </authorList>
    </citation>
    <scope>NUCLEOTIDE SEQUENCE [LARGE SCALE GENOMIC DNA]</scope>
    <source>
        <strain evidence="1 2">JCM 16186</strain>
    </source>
</reference>